<keyword evidence="3" id="KW-0378">Hydrolase</keyword>
<dbReference type="RefSeq" id="WP_042210274.1">
    <property type="nucleotide sequence ID" value="NZ_CP009285.1"/>
</dbReference>
<evidence type="ECO:0000256" key="2">
    <source>
        <dbReference type="ARBA" id="ARBA00022651"/>
    </source>
</evidence>
<dbReference type="KEGG" id="pbd:PBOR_02500"/>
<gene>
    <name evidence="6" type="ORF">PBOR_02500</name>
</gene>
<dbReference type="InterPro" id="IPR023296">
    <property type="entry name" value="Glyco_hydro_beta-prop_sf"/>
</dbReference>
<accession>A0A089MHC4</accession>
<evidence type="ECO:0000256" key="5">
    <source>
        <dbReference type="ARBA" id="ARBA00023295"/>
    </source>
</evidence>
<dbReference type="Proteomes" id="UP000029518">
    <property type="component" value="Chromosome"/>
</dbReference>
<evidence type="ECO:0000256" key="4">
    <source>
        <dbReference type="ARBA" id="ARBA00023277"/>
    </source>
</evidence>
<evidence type="ECO:0008006" key="8">
    <source>
        <dbReference type="Google" id="ProtNLM"/>
    </source>
</evidence>
<dbReference type="AlphaFoldDB" id="A0A089MHC4"/>
<dbReference type="GO" id="GO:0004553">
    <property type="term" value="F:hydrolase activity, hydrolyzing O-glycosyl compounds"/>
    <property type="evidence" value="ECO:0007669"/>
    <property type="project" value="InterPro"/>
</dbReference>
<dbReference type="HOGENOM" id="CLU_1935942_0_0_9"/>
<dbReference type="OrthoDB" id="9801455at2"/>
<comment type="similarity">
    <text evidence="1">Belongs to the glycosyl hydrolase 43 family.</text>
</comment>
<dbReference type="PANTHER" id="PTHR43772">
    <property type="entry name" value="ENDO-1,4-BETA-XYLANASE"/>
    <property type="match status" value="1"/>
</dbReference>
<dbReference type="GO" id="GO:0045493">
    <property type="term" value="P:xylan catabolic process"/>
    <property type="evidence" value="ECO:0007669"/>
    <property type="project" value="UniProtKB-KW"/>
</dbReference>
<keyword evidence="4" id="KW-0119">Carbohydrate metabolism</keyword>
<dbReference type="Pfam" id="PF04616">
    <property type="entry name" value="Glyco_hydro_43"/>
    <property type="match status" value="1"/>
</dbReference>
<protein>
    <recommendedName>
        <fullName evidence="8">Glycosyl hydrolase family 43</fullName>
    </recommendedName>
</protein>
<evidence type="ECO:0000313" key="6">
    <source>
        <dbReference type="EMBL" id="AIQ55964.1"/>
    </source>
</evidence>
<keyword evidence="7" id="KW-1185">Reference proteome</keyword>
<keyword evidence="2" id="KW-0624">Polysaccharide degradation</keyword>
<organism evidence="6 7">
    <name type="scientific">Paenibacillus borealis</name>
    <dbReference type="NCBI Taxonomy" id="160799"/>
    <lineage>
        <taxon>Bacteria</taxon>
        <taxon>Bacillati</taxon>
        <taxon>Bacillota</taxon>
        <taxon>Bacilli</taxon>
        <taxon>Bacillales</taxon>
        <taxon>Paenibacillaceae</taxon>
        <taxon>Paenibacillus</taxon>
    </lineage>
</organism>
<dbReference type="EMBL" id="CP009285">
    <property type="protein sequence ID" value="AIQ55964.1"/>
    <property type="molecule type" value="Genomic_DNA"/>
</dbReference>
<dbReference type="Gene3D" id="2.115.10.20">
    <property type="entry name" value="Glycosyl hydrolase domain, family 43"/>
    <property type="match status" value="1"/>
</dbReference>
<dbReference type="InterPro" id="IPR006710">
    <property type="entry name" value="Glyco_hydro_43"/>
</dbReference>
<dbReference type="SUPFAM" id="SSF75005">
    <property type="entry name" value="Arabinanase/levansucrase/invertase"/>
    <property type="match status" value="1"/>
</dbReference>
<evidence type="ECO:0000256" key="3">
    <source>
        <dbReference type="ARBA" id="ARBA00022801"/>
    </source>
</evidence>
<reference evidence="6" key="1">
    <citation type="submission" date="2014-08" db="EMBL/GenBank/DDBJ databases">
        <title>Comparative genomics of the Paenibacillus odorifer group.</title>
        <authorList>
            <person name="den Bakker H.C."/>
            <person name="Tsai Y.-C.Y.-C."/>
            <person name="Martin N."/>
            <person name="Korlach J."/>
            <person name="Wiedmann M."/>
        </authorList>
    </citation>
    <scope>NUCLEOTIDE SEQUENCE [LARGE SCALE GENOMIC DNA]</scope>
    <source>
        <strain evidence="6">DSM 13188</strain>
    </source>
</reference>
<sequence length="130" mass="14857">MDIHNPVLPGYWADPGQFDISIYNEGPHLQKKDGRYWLTWSNYDTRDPRYQIAYAFSGSVYGPYEVPENNRLTLASAHAVGTGHASLTNYGSDWYLLYHRLADPEHSLMRETCLGVVQFAEENTPFVVVD</sequence>
<keyword evidence="2" id="KW-0858">Xylan degradation</keyword>
<evidence type="ECO:0000256" key="1">
    <source>
        <dbReference type="ARBA" id="ARBA00009865"/>
    </source>
</evidence>
<dbReference type="InterPro" id="IPR052176">
    <property type="entry name" value="Glycosyl_Hydrlase_43_Enz"/>
</dbReference>
<dbReference type="PANTHER" id="PTHR43772:SF2">
    <property type="entry name" value="PUTATIVE (AFU_ORTHOLOGUE AFUA_2G04480)-RELATED"/>
    <property type="match status" value="1"/>
</dbReference>
<keyword evidence="5" id="KW-0326">Glycosidase</keyword>
<proteinExistence type="inferred from homology"/>
<name>A0A089MHC4_PAEBO</name>
<evidence type="ECO:0000313" key="7">
    <source>
        <dbReference type="Proteomes" id="UP000029518"/>
    </source>
</evidence>